<keyword evidence="3 5" id="KW-0732">Signal</keyword>
<sequence>MHGMHRDIPVKTSILASTLVATGALLASPMAARAADGTITFNGDITGQTCDINGNGTGGKDFTVTLPTVSKSTLAAAGSWAGRTPFTIALSHCSPATGNVATYFEPGASVDLTTGQLIVDGGANAATNVQLALLNGDTSQIRVGATTGGADSSGSKSVALSNGAATLNYYVQYVAHNGAATEGSVTSRVNYTIVYN</sequence>
<dbReference type="EMBL" id="QGHC01000001">
    <property type="protein sequence ID" value="PWK92974.1"/>
    <property type="molecule type" value="Genomic_DNA"/>
</dbReference>
<reference evidence="6 7" key="1">
    <citation type="submission" date="2018-05" db="EMBL/GenBank/DDBJ databases">
        <title>Genomic Encyclopedia of Type Strains, Phase IV (KMG-IV): sequencing the most valuable type-strain genomes for metagenomic binning, comparative biology and taxonomic classification.</title>
        <authorList>
            <person name="Goeker M."/>
        </authorList>
    </citation>
    <scope>NUCLEOTIDE SEQUENCE [LARGE SCALE GENOMIC DNA]</scope>
    <source>
        <strain evidence="6 7">DSM 14263</strain>
    </source>
</reference>
<comment type="similarity">
    <text evidence="2">Belongs to the fimbrial protein family.</text>
</comment>
<evidence type="ECO:0000256" key="1">
    <source>
        <dbReference type="ARBA" id="ARBA00004561"/>
    </source>
</evidence>
<keyword evidence="4" id="KW-0281">Fimbrium</keyword>
<dbReference type="AlphaFoldDB" id="A0A316IKD5"/>
<evidence type="ECO:0000256" key="2">
    <source>
        <dbReference type="ARBA" id="ARBA00006671"/>
    </source>
</evidence>
<dbReference type="InterPro" id="IPR036937">
    <property type="entry name" value="Adhesion_dom_fimbrial_sf"/>
</dbReference>
<evidence type="ECO:0000256" key="4">
    <source>
        <dbReference type="ARBA" id="ARBA00023263"/>
    </source>
</evidence>
<feature type="chain" id="PRO_5016395482" evidence="5">
    <location>
        <begin position="35"/>
        <end position="196"/>
    </location>
</feature>
<proteinExistence type="inferred from homology"/>
<dbReference type="SUPFAM" id="SSF49401">
    <property type="entry name" value="Bacterial adhesins"/>
    <property type="match status" value="1"/>
</dbReference>
<dbReference type="Proteomes" id="UP000245812">
    <property type="component" value="Unassembled WGS sequence"/>
</dbReference>
<dbReference type="GO" id="GO:0043709">
    <property type="term" value="P:cell adhesion involved in single-species biofilm formation"/>
    <property type="evidence" value="ECO:0007669"/>
    <property type="project" value="TreeGrafter"/>
</dbReference>
<dbReference type="InterPro" id="IPR008966">
    <property type="entry name" value="Adhesion_dom_sf"/>
</dbReference>
<gene>
    <name evidence="6" type="ORF">C7456_101315</name>
</gene>
<comment type="subcellular location">
    <subcellularLocation>
        <location evidence="1">Fimbrium</location>
    </subcellularLocation>
</comment>
<comment type="caution">
    <text evidence="6">The sequence shown here is derived from an EMBL/GenBank/DDBJ whole genome shotgun (WGS) entry which is preliminary data.</text>
</comment>
<name>A0A316IKD5_9GAMM</name>
<dbReference type="Pfam" id="PF16970">
    <property type="entry name" value="FimA"/>
    <property type="match status" value="1"/>
</dbReference>
<accession>A0A316IKD5</accession>
<dbReference type="GO" id="GO:0009289">
    <property type="term" value="C:pilus"/>
    <property type="evidence" value="ECO:0007669"/>
    <property type="project" value="UniProtKB-SubCell"/>
</dbReference>
<dbReference type="PANTHER" id="PTHR33420:SF3">
    <property type="entry name" value="FIMBRIAL SUBUNIT ELFA"/>
    <property type="match status" value="1"/>
</dbReference>
<evidence type="ECO:0000313" key="6">
    <source>
        <dbReference type="EMBL" id="PWK92974.1"/>
    </source>
</evidence>
<evidence type="ECO:0000313" key="7">
    <source>
        <dbReference type="Proteomes" id="UP000245812"/>
    </source>
</evidence>
<dbReference type="PANTHER" id="PTHR33420">
    <property type="entry name" value="FIMBRIAL SUBUNIT ELFA-RELATED"/>
    <property type="match status" value="1"/>
</dbReference>
<evidence type="ECO:0000256" key="3">
    <source>
        <dbReference type="ARBA" id="ARBA00022729"/>
    </source>
</evidence>
<dbReference type="Gene3D" id="2.60.40.1090">
    <property type="entry name" value="Fimbrial-type adhesion domain"/>
    <property type="match status" value="1"/>
</dbReference>
<dbReference type="InterPro" id="IPR050263">
    <property type="entry name" value="Bact_Fimbrial_Adh_Pro"/>
</dbReference>
<dbReference type="InterPro" id="IPR039458">
    <property type="entry name" value="FimA-like"/>
</dbReference>
<feature type="signal peptide" evidence="5">
    <location>
        <begin position="1"/>
        <end position="34"/>
    </location>
</feature>
<keyword evidence="7" id="KW-1185">Reference proteome</keyword>
<organism evidence="6 7">
    <name type="scientific">Fulvimonas soli</name>
    <dbReference type="NCBI Taxonomy" id="155197"/>
    <lineage>
        <taxon>Bacteria</taxon>
        <taxon>Pseudomonadati</taxon>
        <taxon>Pseudomonadota</taxon>
        <taxon>Gammaproteobacteria</taxon>
        <taxon>Lysobacterales</taxon>
        <taxon>Rhodanobacteraceae</taxon>
        <taxon>Fulvimonas</taxon>
    </lineage>
</organism>
<evidence type="ECO:0000256" key="5">
    <source>
        <dbReference type="SAM" id="SignalP"/>
    </source>
</evidence>
<protein>
    <submittedName>
        <fullName evidence="6">Major type 1 subunit fimbrin (Pilin)</fullName>
    </submittedName>
</protein>